<evidence type="ECO:0000313" key="2">
    <source>
        <dbReference type="Proteomes" id="UP000222975"/>
    </source>
</evidence>
<keyword evidence="2" id="KW-1185">Reference proteome</keyword>
<organism evidence="1 2">
    <name type="scientific">Erwinia phage vB_EamM_Simmy50</name>
    <dbReference type="NCBI Taxonomy" id="1815988"/>
    <lineage>
        <taxon>Viruses</taxon>
        <taxon>Duplodnaviria</taxon>
        <taxon>Heunggongvirae</taxon>
        <taxon>Uroviricota</taxon>
        <taxon>Caudoviricetes</taxon>
        <taxon>Chimalliviridae</taxon>
        <taxon>Agricanvirus</taxon>
        <taxon>Agricanvirus simmy50</taxon>
    </lineage>
</organism>
<dbReference type="Proteomes" id="UP000222975">
    <property type="component" value="Segment"/>
</dbReference>
<dbReference type="EMBL" id="KU886223">
    <property type="protein sequence ID" value="ANH51552.1"/>
    <property type="molecule type" value="Genomic_DNA"/>
</dbReference>
<proteinExistence type="predicted"/>
<accession>A0A173GD13</accession>
<reference evidence="2" key="1">
    <citation type="submission" date="2016-03" db="EMBL/GenBank/DDBJ databases">
        <authorList>
            <person name="Sharma R."/>
            <person name="Simister A.R."/>
            <person name="Berg J.A."/>
            <person name="Jensen G.L."/>
            <person name="Keele B.R."/>
            <person name="Ward M.E.H."/>
            <person name="Breakwell D.P."/>
            <person name="Hope S."/>
            <person name="Grose J.H."/>
        </authorList>
    </citation>
    <scope>NUCLEOTIDE SEQUENCE [LARGE SCALE GENOMIC DNA]</scope>
</reference>
<evidence type="ECO:0000313" key="1">
    <source>
        <dbReference type="EMBL" id="ANH51552.1"/>
    </source>
</evidence>
<name>A0A173GD13_9CAUD</name>
<protein>
    <submittedName>
        <fullName evidence="1">Uncharacterized protein</fullName>
    </submittedName>
</protein>
<gene>
    <name evidence="1" type="ORF">SIMMY50_90</name>
</gene>
<sequence>MSKGTLKGLGVVLACLVIGVLLFVFATAVQAADTPVNPHCVAITNDSTITTQCDDGTVVITNTATSTVMVCHVSKETKGLPQCVKDRVVISN</sequence>